<feature type="repeat" description="PPR" evidence="3">
    <location>
        <begin position="75"/>
        <end position="109"/>
    </location>
</feature>
<dbReference type="GO" id="GO:0003723">
    <property type="term" value="F:RNA binding"/>
    <property type="evidence" value="ECO:0007669"/>
    <property type="project" value="InterPro"/>
</dbReference>
<dbReference type="InterPro" id="IPR046848">
    <property type="entry name" value="E_motif"/>
</dbReference>
<evidence type="ECO:0000256" key="3">
    <source>
        <dbReference type="PROSITE-ProRule" id="PRU00708"/>
    </source>
</evidence>
<dbReference type="InterPro" id="IPR032867">
    <property type="entry name" value="DYW_dom"/>
</dbReference>
<dbReference type="NCBIfam" id="TIGR00756">
    <property type="entry name" value="PPR"/>
    <property type="match status" value="6"/>
</dbReference>
<dbReference type="PROSITE" id="PS51375">
    <property type="entry name" value="PPR"/>
    <property type="match status" value="6"/>
</dbReference>
<dbReference type="Pfam" id="PF20431">
    <property type="entry name" value="E_motif"/>
    <property type="match status" value="1"/>
</dbReference>
<sequence length="885" mass="99170">MSVFPKARQNLRSSISAALSSASTPPTLRRVHALIITSGLGRSEYFVGKLISKYAHFRDLKSSLSVFRLASPANNVYHWNSIIRAFTHNGLFLEAIGLYSEMRGTGVPPDPYTFPSVINACAGSHCTIIGGVIHEHVLALGFRSDLYIGNALVDMYARFSDLVNARNVFDNMPARDVVSWNSLISGYSSNGCHEEALSVYYGMRKAGIQPDLYTVSSVLPTCGGLVAVDEGRILHCLAAKCGMDADIIISNGLLSMYFKFNDLVGAQKIFSGTEFRDSVSWNTMICGYCQLGLFEESIKLFRDMIKIFTPDILTITSILRACAQLRDMEFGKFMTNYMVENCLELDNKASNILLDMHIKSGNLEASIELFNGMECRDNVAWNSMISGYIQYGHHDEALRLFKMMKLRLKPDSITHLMLLSVSSQSRDITLGKQVHCETVKFGSISELCVCNGLIDMYAKCKEVDDSLKLFQNMNIRDVVTWNTVISSCVYHEDSDLGFKLVGKMRDDGLNPDKATFLGVLPVCSLLAAKRQGKEIHGCILRLGFESEVSVGNALIEMYSKCGNISSSIIVFKHMKARDVITWTTLISAYGMFGEGSKAVRAFMEMEKSGISPDPIAFIAILYACSHSGIVEQGLQFFHSMKREYNFEPRMEHYACVVDLLSRSGRVMQAEEFITSMPLKPDVSIWGALLSACHMNRCIEVADRISKRIIELDSDNTGYHVLVSNVYAALGNWDQVKMVRKSMKYKGMRKDPGSSWVEIKRKVYIFRTGDKVFEQSEEVYELLYTLNSSMTKQGYVPDLQCVLHNVGDDEKREMLLGHSERLAIAFGLLNTKPGSPLQIMKNLRVCPDCHTVTKYISSITHREILVRDANRFHLFRNGTCSCGDRW</sequence>
<dbReference type="InterPro" id="IPR011990">
    <property type="entry name" value="TPR-like_helical_dom_sf"/>
</dbReference>
<protein>
    <recommendedName>
        <fullName evidence="4">DYW domain-containing protein</fullName>
    </recommendedName>
</protein>
<reference evidence="5 6" key="1">
    <citation type="journal article" date="2023" name="Hortic Res">
        <title>Pangenome of water caltrop reveals structural variations and asymmetric subgenome divergence after allopolyploidization.</title>
        <authorList>
            <person name="Zhang X."/>
            <person name="Chen Y."/>
            <person name="Wang L."/>
            <person name="Yuan Y."/>
            <person name="Fang M."/>
            <person name="Shi L."/>
            <person name="Lu R."/>
            <person name="Comes H.P."/>
            <person name="Ma Y."/>
            <person name="Chen Y."/>
            <person name="Huang G."/>
            <person name="Zhou Y."/>
            <person name="Zheng Z."/>
            <person name="Qiu Y."/>
        </authorList>
    </citation>
    <scope>NUCLEOTIDE SEQUENCE [LARGE SCALE GENOMIC DNA]</scope>
    <source>
        <tissue evidence="5">Roots</tissue>
    </source>
</reference>
<gene>
    <name evidence="5" type="ORF">SAY87_021183</name>
</gene>
<keyword evidence="6" id="KW-1185">Reference proteome</keyword>
<accession>A0AAN7JQS7</accession>
<dbReference type="Pfam" id="PF01535">
    <property type="entry name" value="PPR"/>
    <property type="match status" value="2"/>
</dbReference>
<dbReference type="GO" id="GO:0008270">
    <property type="term" value="F:zinc ion binding"/>
    <property type="evidence" value="ECO:0007669"/>
    <property type="project" value="InterPro"/>
</dbReference>
<dbReference type="EMBL" id="JAXIOK010000016">
    <property type="protein sequence ID" value="KAK4752385.1"/>
    <property type="molecule type" value="Genomic_DNA"/>
</dbReference>
<feature type="repeat" description="PPR" evidence="3">
    <location>
        <begin position="578"/>
        <end position="612"/>
    </location>
</feature>
<evidence type="ECO:0000313" key="6">
    <source>
        <dbReference type="Proteomes" id="UP001345219"/>
    </source>
</evidence>
<organism evidence="5 6">
    <name type="scientific">Trapa incisa</name>
    <dbReference type="NCBI Taxonomy" id="236973"/>
    <lineage>
        <taxon>Eukaryota</taxon>
        <taxon>Viridiplantae</taxon>
        <taxon>Streptophyta</taxon>
        <taxon>Embryophyta</taxon>
        <taxon>Tracheophyta</taxon>
        <taxon>Spermatophyta</taxon>
        <taxon>Magnoliopsida</taxon>
        <taxon>eudicotyledons</taxon>
        <taxon>Gunneridae</taxon>
        <taxon>Pentapetalae</taxon>
        <taxon>rosids</taxon>
        <taxon>malvids</taxon>
        <taxon>Myrtales</taxon>
        <taxon>Lythraceae</taxon>
        <taxon>Trapa</taxon>
    </lineage>
</organism>
<evidence type="ECO:0000256" key="1">
    <source>
        <dbReference type="ARBA" id="ARBA00006643"/>
    </source>
</evidence>
<feature type="repeat" description="PPR" evidence="3">
    <location>
        <begin position="377"/>
        <end position="407"/>
    </location>
</feature>
<proteinExistence type="inferred from homology"/>
<dbReference type="FunFam" id="1.25.40.10:FF:000366">
    <property type="entry name" value="Pentatricopeptide (PPR) repeat-containing protein"/>
    <property type="match status" value="1"/>
</dbReference>
<name>A0AAN7JQS7_9MYRT</name>
<evidence type="ECO:0000256" key="2">
    <source>
        <dbReference type="ARBA" id="ARBA00022737"/>
    </source>
</evidence>
<comment type="caution">
    <text evidence="5">The sequence shown here is derived from an EMBL/GenBank/DDBJ whole genome shotgun (WGS) entry which is preliminary data.</text>
</comment>
<dbReference type="AlphaFoldDB" id="A0AAN7JQS7"/>
<dbReference type="PANTHER" id="PTHR24015:SF1920">
    <property type="entry name" value="DYW DOMAIN-CONTAINING PROTEIN"/>
    <property type="match status" value="1"/>
</dbReference>
<feature type="repeat" description="PPR" evidence="3">
    <location>
        <begin position="477"/>
        <end position="511"/>
    </location>
</feature>
<dbReference type="FunFam" id="1.25.40.10:FF:000344">
    <property type="entry name" value="Pentatricopeptide repeat-containing protein"/>
    <property type="match status" value="1"/>
</dbReference>
<dbReference type="InterPro" id="IPR002885">
    <property type="entry name" value="PPR_rpt"/>
</dbReference>
<dbReference type="InterPro" id="IPR046960">
    <property type="entry name" value="PPR_At4g14850-like_plant"/>
</dbReference>
<feature type="repeat" description="PPR" evidence="3">
    <location>
        <begin position="277"/>
        <end position="307"/>
    </location>
</feature>
<feature type="repeat" description="PPR" evidence="3">
    <location>
        <begin position="176"/>
        <end position="210"/>
    </location>
</feature>
<dbReference type="FunFam" id="1.25.40.10:FF:000031">
    <property type="entry name" value="Pentatricopeptide repeat-containing protein mitochondrial"/>
    <property type="match status" value="1"/>
</dbReference>
<dbReference type="Pfam" id="PF13041">
    <property type="entry name" value="PPR_2"/>
    <property type="match status" value="6"/>
</dbReference>
<dbReference type="PANTHER" id="PTHR24015">
    <property type="entry name" value="OS07G0578800 PROTEIN-RELATED"/>
    <property type="match status" value="1"/>
</dbReference>
<evidence type="ECO:0000259" key="4">
    <source>
        <dbReference type="Pfam" id="PF14432"/>
    </source>
</evidence>
<dbReference type="Pfam" id="PF14432">
    <property type="entry name" value="DYW_deaminase"/>
    <property type="match status" value="1"/>
</dbReference>
<dbReference type="GO" id="GO:0009451">
    <property type="term" value="P:RNA modification"/>
    <property type="evidence" value="ECO:0007669"/>
    <property type="project" value="InterPro"/>
</dbReference>
<feature type="domain" description="DYW" evidence="4">
    <location>
        <begin position="793"/>
        <end position="885"/>
    </location>
</feature>
<dbReference type="Proteomes" id="UP001345219">
    <property type="component" value="Chromosome 16"/>
</dbReference>
<comment type="similarity">
    <text evidence="1">Belongs to the PPR family. PCMP-H subfamily.</text>
</comment>
<keyword evidence="2" id="KW-0677">Repeat</keyword>
<evidence type="ECO:0000313" key="5">
    <source>
        <dbReference type="EMBL" id="KAK4752385.1"/>
    </source>
</evidence>
<dbReference type="Gene3D" id="1.25.40.10">
    <property type="entry name" value="Tetratricopeptide repeat domain"/>
    <property type="match status" value="6"/>
</dbReference>